<dbReference type="PANTHER" id="PTHR24329:SF543">
    <property type="entry name" value="FI01017P-RELATED"/>
    <property type="match status" value="1"/>
</dbReference>
<evidence type="ECO:0000256" key="2">
    <source>
        <dbReference type="ARBA" id="ARBA00023125"/>
    </source>
</evidence>
<evidence type="ECO:0000256" key="6">
    <source>
        <dbReference type="RuleBase" id="RU000682"/>
    </source>
</evidence>
<dbReference type="GO" id="GO:0000977">
    <property type="term" value="F:RNA polymerase II transcription regulatory region sequence-specific DNA binding"/>
    <property type="evidence" value="ECO:0007669"/>
    <property type="project" value="TreeGrafter"/>
</dbReference>
<evidence type="ECO:0000313" key="8">
    <source>
        <dbReference type="EMBL" id="VDP67274.1"/>
    </source>
</evidence>
<comment type="subcellular location">
    <subcellularLocation>
        <location evidence="1 5 6">Nucleus</location>
    </subcellularLocation>
</comment>
<dbReference type="Proteomes" id="UP000272942">
    <property type="component" value="Unassembled WGS sequence"/>
</dbReference>
<dbReference type="SUPFAM" id="SSF46689">
    <property type="entry name" value="Homeodomain-like"/>
    <property type="match status" value="1"/>
</dbReference>
<gene>
    <name evidence="8" type="ORF">ECPE_LOCUS2731</name>
</gene>
<name>A0A183A6Z6_9TREM</name>
<accession>A0A183A6Z6</accession>
<dbReference type="CDD" id="cd00086">
    <property type="entry name" value="homeodomain"/>
    <property type="match status" value="1"/>
</dbReference>
<evidence type="ECO:0000256" key="5">
    <source>
        <dbReference type="PROSITE-ProRule" id="PRU00108"/>
    </source>
</evidence>
<proteinExistence type="predicted"/>
<dbReference type="Gene3D" id="1.10.10.60">
    <property type="entry name" value="Homeodomain-like"/>
    <property type="match status" value="1"/>
</dbReference>
<keyword evidence="4 5" id="KW-0539">Nucleus</keyword>
<evidence type="ECO:0000256" key="3">
    <source>
        <dbReference type="ARBA" id="ARBA00023155"/>
    </source>
</evidence>
<evidence type="ECO:0000256" key="4">
    <source>
        <dbReference type="ARBA" id="ARBA00023242"/>
    </source>
</evidence>
<dbReference type="Pfam" id="PF00046">
    <property type="entry name" value="Homeodomain"/>
    <property type="match status" value="1"/>
</dbReference>
<keyword evidence="3 5" id="KW-0371">Homeobox</keyword>
<dbReference type="PANTHER" id="PTHR24329">
    <property type="entry name" value="HOMEOBOX PROTEIN ARISTALESS"/>
    <property type="match status" value="1"/>
</dbReference>
<dbReference type="AlphaFoldDB" id="A0A183A6Z6"/>
<dbReference type="InterPro" id="IPR017970">
    <property type="entry name" value="Homeobox_CS"/>
</dbReference>
<dbReference type="GO" id="GO:0000981">
    <property type="term" value="F:DNA-binding transcription factor activity, RNA polymerase II-specific"/>
    <property type="evidence" value="ECO:0007669"/>
    <property type="project" value="InterPro"/>
</dbReference>
<protein>
    <submittedName>
        <fullName evidence="10">Homeobox domain-containing protein</fullName>
    </submittedName>
</protein>
<dbReference type="GO" id="GO:0005634">
    <property type="term" value="C:nucleus"/>
    <property type="evidence" value="ECO:0007669"/>
    <property type="project" value="UniProtKB-SubCell"/>
</dbReference>
<evidence type="ECO:0000313" key="10">
    <source>
        <dbReference type="WBParaSite" id="ECPE_0000273401-mRNA-1"/>
    </source>
</evidence>
<dbReference type="EMBL" id="UZAN01039819">
    <property type="protein sequence ID" value="VDP67274.1"/>
    <property type="molecule type" value="Genomic_DNA"/>
</dbReference>
<feature type="domain" description="Homeobox" evidence="7">
    <location>
        <begin position="79"/>
        <end position="119"/>
    </location>
</feature>
<evidence type="ECO:0000259" key="7">
    <source>
        <dbReference type="PROSITE" id="PS50071"/>
    </source>
</evidence>
<dbReference type="WBParaSite" id="ECPE_0000273401-mRNA-1">
    <property type="protein sequence ID" value="ECPE_0000273401-mRNA-1"/>
    <property type="gene ID" value="ECPE_0000273401"/>
</dbReference>
<dbReference type="OrthoDB" id="6159439at2759"/>
<reference evidence="8 9" key="2">
    <citation type="submission" date="2018-11" db="EMBL/GenBank/DDBJ databases">
        <authorList>
            <consortium name="Pathogen Informatics"/>
        </authorList>
    </citation>
    <scope>NUCLEOTIDE SEQUENCE [LARGE SCALE GENOMIC DNA]</scope>
    <source>
        <strain evidence="8 9">Egypt</strain>
    </source>
</reference>
<dbReference type="InterPro" id="IPR050649">
    <property type="entry name" value="Paired_Homeobox_TFs"/>
</dbReference>
<keyword evidence="9" id="KW-1185">Reference proteome</keyword>
<organism evidence="10">
    <name type="scientific">Echinostoma caproni</name>
    <dbReference type="NCBI Taxonomy" id="27848"/>
    <lineage>
        <taxon>Eukaryota</taxon>
        <taxon>Metazoa</taxon>
        <taxon>Spiralia</taxon>
        <taxon>Lophotrochozoa</taxon>
        <taxon>Platyhelminthes</taxon>
        <taxon>Trematoda</taxon>
        <taxon>Digenea</taxon>
        <taxon>Plagiorchiida</taxon>
        <taxon>Echinostomata</taxon>
        <taxon>Echinostomatoidea</taxon>
        <taxon>Echinostomatidae</taxon>
        <taxon>Echinostoma</taxon>
    </lineage>
</organism>
<evidence type="ECO:0000256" key="1">
    <source>
        <dbReference type="ARBA" id="ARBA00004123"/>
    </source>
</evidence>
<reference evidence="10" key="1">
    <citation type="submission" date="2016-06" db="UniProtKB">
        <authorList>
            <consortium name="WormBaseParasite"/>
        </authorList>
    </citation>
    <scope>IDENTIFICATION</scope>
</reference>
<dbReference type="SMART" id="SM00389">
    <property type="entry name" value="HOX"/>
    <property type="match status" value="1"/>
</dbReference>
<evidence type="ECO:0000313" key="9">
    <source>
        <dbReference type="Proteomes" id="UP000272942"/>
    </source>
</evidence>
<dbReference type="InterPro" id="IPR001356">
    <property type="entry name" value="HD"/>
</dbReference>
<dbReference type="PROSITE" id="PS00027">
    <property type="entry name" value="HOMEOBOX_1"/>
    <property type="match status" value="1"/>
</dbReference>
<dbReference type="InterPro" id="IPR009057">
    <property type="entry name" value="Homeodomain-like_sf"/>
</dbReference>
<feature type="DNA-binding region" description="Homeobox" evidence="5">
    <location>
        <begin position="81"/>
        <end position="120"/>
    </location>
</feature>
<keyword evidence="2 5" id="KW-0238">DNA-binding</keyword>
<sequence length="224" mass="25435">MYAEFDCSLCVHHRGSLSSLSTLNITTNFVGTASLVSINEGRFTILRPDCTNFSFPISNITHLHGSNRFSPKISSSFTEFERTHYPDVFAREKLSSRIFLPEARIQVWFSNRRAKWRREEKLPSSGVEATRNEKSTFGLFPSGLERNLSTLFTTDTMDRDKLCTLSTVSEMSIAATANDGLLPNHGSDGPITFDLTKFERTTRTNYDSAYDEADKRWSYLETQV</sequence>
<dbReference type="PROSITE" id="PS50071">
    <property type="entry name" value="HOMEOBOX_2"/>
    <property type="match status" value="1"/>
</dbReference>